<feature type="compositionally biased region" description="Basic and acidic residues" evidence="1">
    <location>
        <begin position="15"/>
        <end position="26"/>
    </location>
</feature>
<accession>A0AAN6N6Z1</accession>
<dbReference type="EMBL" id="MU853798">
    <property type="protein sequence ID" value="KAK3940300.1"/>
    <property type="molecule type" value="Genomic_DNA"/>
</dbReference>
<evidence type="ECO:0000313" key="2">
    <source>
        <dbReference type="EMBL" id="KAK3940300.1"/>
    </source>
</evidence>
<comment type="caution">
    <text evidence="2">The sequence shown here is derived from an EMBL/GenBank/DDBJ whole genome shotgun (WGS) entry which is preliminary data.</text>
</comment>
<dbReference type="Proteomes" id="UP001303473">
    <property type="component" value="Unassembled WGS sequence"/>
</dbReference>
<organism evidence="2 3">
    <name type="scientific">Diplogelasinospora grovesii</name>
    <dbReference type="NCBI Taxonomy" id="303347"/>
    <lineage>
        <taxon>Eukaryota</taxon>
        <taxon>Fungi</taxon>
        <taxon>Dikarya</taxon>
        <taxon>Ascomycota</taxon>
        <taxon>Pezizomycotina</taxon>
        <taxon>Sordariomycetes</taxon>
        <taxon>Sordariomycetidae</taxon>
        <taxon>Sordariales</taxon>
        <taxon>Diplogelasinosporaceae</taxon>
        <taxon>Diplogelasinospora</taxon>
    </lineage>
</organism>
<feature type="region of interest" description="Disordered" evidence="1">
    <location>
        <begin position="1"/>
        <end position="26"/>
    </location>
</feature>
<gene>
    <name evidence="2" type="ORF">QBC46DRAFT_354287</name>
</gene>
<reference evidence="3" key="1">
    <citation type="journal article" date="2023" name="Mol. Phylogenet. Evol.">
        <title>Genome-scale phylogeny and comparative genomics of the fungal order Sordariales.</title>
        <authorList>
            <person name="Hensen N."/>
            <person name="Bonometti L."/>
            <person name="Westerberg I."/>
            <person name="Brannstrom I.O."/>
            <person name="Guillou S."/>
            <person name="Cros-Aarteil S."/>
            <person name="Calhoun S."/>
            <person name="Haridas S."/>
            <person name="Kuo A."/>
            <person name="Mondo S."/>
            <person name="Pangilinan J."/>
            <person name="Riley R."/>
            <person name="LaButti K."/>
            <person name="Andreopoulos B."/>
            <person name="Lipzen A."/>
            <person name="Chen C."/>
            <person name="Yan M."/>
            <person name="Daum C."/>
            <person name="Ng V."/>
            <person name="Clum A."/>
            <person name="Steindorff A."/>
            <person name="Ohm R.A."/>
            <person name="Martin F."/>
            <person name="Silar P."/>
            <person name="Natvig D.O."/>
            <person name="Lalanne C."/>
            <person name="Gautier V."/>
            <person name="Ament-Velasquez S.L."/>
            <person name="Kruys A."/>
            <person name="Hutchinson M.I."/>
            <person name="Powell A.J."/>
            <person name="Barry K."/>
            <person name="Miller A.N."/>
            <person name="Grigoriev I.V."/>
            <person name="Debuchy R."/>
            <person name="Gladieux P."/>
            <person name="Hiltunen Thoren M."/>
            <person name="Johannesson H."/>
        </authorList>
    </citation>
    <scope>NUCLEOTIDE SEQUENCE [LARGE SCALE GENOMIC DNA]</scope>
    <source>
        <strain evidence="3">CBS 340.73</strain>
    </source>
</reference>
<dbReference type="AlphaFoldDB" id="A0AAN6N6Z1"/>
<proteinExistence type="predicted"/>
<keyword evidence="3" id="KW-1185">Reference proteome</keyword>
<feature type="region of interest" description="Disordered" evidence="1">
    <location>
        <begin position="225"/>
        <end position="253"/>
    </location>
</feature>
<evidence type="ECO:0000313" key="3">
    <source>
        <dbReference type="Proteomes" id="UP001303473"/>
    </source>
</evidence>
<name>A0AAN6N6Z1_9PEZI</name>
<sequence length="601" mass="67018">MQGAGPRFAPACGDPRSENEVEEQQREATTIYNATDACLDVLERLVSAADSDSSMEQISLVYAPGSSDEMPRDIRGLYNNLTFWIDDTGALTRAGASLDDRLHGHDEIRDVVVGFLQILERNLRRLERNKDQNPIFPNAESQRYLSAIDLALDKLYSLARAIINASANGQSQDLFNVVSDEDKSFHGMAISYVKRKCPNARPSLWEHMGDTISARRRALLHKHRHAEELKTRWAPKPPPAPKPEQRLTPSVEKDTEKLPVLGGMLRVLPSAADSRATQASKMDRGAALQYIHQKPALSIRSSASSQQGVSMSAEYPDPPRIKPGEKHVQCPYCLEPLPAAEVYKGTKNEYWRRHVNQDLKPKHMAAVHPQDWPRKAHSKIWCCDLGHQEPVEFNNETDWRKYMKDLSLHPCRSKPPTAAQLDVLVDEMQKLTPRDPYVCPFCEDKPQSIAILGDCGNSTEMANISMNHIAEHVKSLSFLALPSLGGEAVEDDRSSTNLECSSAKRLRNPGSLPQPPSGAEFLEDISLTFDDDDSEPGSKVHKKPPRVLKIHPVNVTKHSEHDVNPTAETPIPATGPDFSWDFIPRYDEGGPSTHSLFHVST</sequence>
<protein>
    <submittedName>
        <fullName evidence="2">Uncharacterized protein</fullName>
    </submittedName>
</protein>
<evidence type="ECO:0000256" key="1">
    <source>
        <dbReference type="SAM" id="MobiDB-lite"/>
    </source>
</evidence>